<comment type="similarity">
    <text evidence="1 4">Belongs to the polysaccharide lyase 1 family.</text>
</comment>
<dbReference type="SMART" id="SM00656">
    <property type="entry name" value="Amb_all"/>
    <property type="match status" value="1"/>
</dbReference>
<feature type="signal peptide" evidence="5">
    <location>
        <begin position="1"/>
        <end position="17"/>
    </location>
</feature>
<evidence type="ECO:0000256" key="2">
    <source>
        <dbReference type="ARBA" id="ARBA00022729"/>
    </source>
</evidence>
<sequence length="350" mass="38086">MKISLFLTALLPLLVSASPVAHDEDQQRGGGHGGKGGKLDFDLVGFAKDNPIGPTTGGKGGKTTVVETFEALQSAVTGSAKKVVYLKGALTNPPARLKVGSNTSLLGWGRGGELIGNGIDVSGSDNVIIRNLGIRNVLNADALQIINSTRVWVDHNEFESSGLDNGPDYNDGQCDIVRGSNWITVSWNYFHDHWKSSLVGNSDVLREVDTFKLRITYHHNRWEREGTRGPAGRFGRQHVYNNYYNDFYFQAIHSRSDNHVLVEDNVFRGNTSEALSTYGLVVPEDSPNTCVCGDEELDGFANLGARNDFGDAGVNITRVGNFTKAPYKYNLTPLNKVINDVTRGSGLGKI</sequence>
<reference evidence="7" key="1">
    <citation type="submission" date="2017-09" db="EMBL/GenBank/DDBJ databases">
        <title>Polyketide synthases of a Diaporthe helianthi virulent isolate.</title>
        <authorList>
            <person name="Baroncelli R."/>
        </authorList>
    </citation>
    <scope>NUCLEOTIDE SEQUENCE [LARGE SCALE GENOMIC DNA]</scope>
    <source>
        <strain evidence="7">7/96</strain>
    </source>
</reference>
<dbReference type="SUPFAM" id="SSF51126">
    <property type="entry name" value="Pectin lyase-like"/>
    <property type="match status" value="1"/>
</dbReference>
<dbReference type="InterPro" id="IPR011050">
    <property type="entry name" value="Pectin_lyase_fold/virulence"/>
</dbReference>
<evidence type="ECO:0000256" key="3">
    <source>
        <dbReference type="ARBA" id="ARBA00023239"/>
    </source>
</evidence>
<comment type="subcellular location">
    <subcellularLocation>
        <location evidence="4">Secreted</location>
    </subcellularLocation>
</comment>
<dbReference type="Pfam" id="PF00544">
    <property type="entry name" value="Pectate_lyase_4"/>
    <property type="match status" value="1"/>
</dbReference>
<dbReference type="EMBL" id="MAVT02000548">
    <property type="protein sequence ID" value="POS74983.1"/>
    <property type="molecule type" value="Genomic_DNA"/>
</dbReference>
<dbReference type="GO" id="GO:0000272">
    <property type="term" value="P:polysaccharide catabolic process"/>
    <property type="evidence" value="ECO:0007669"/>
    <property type="project" value="UniProtKB-KW"/>
</dbReference>
<evidence type="ECO:0000259" key="6">
    <source>
        <dbReference type="SMART" id="SM00656"/>
    </source>
</evidence>
<evidence type="ECO:0000256" key="1">
    <source>
        <dbReference type="ARBA" id="ARBA00010980"/>
    </source>
</evidence>
<keyword evidence="2 5" id="KW-0732">Signal</keyword>
<accession>A0A2P5HXK4</accession>
<evidence type="ECO:0000256" key="5">
    <source>
        <dbReference type="SAM" id="SignalP"/>
    </source>
</evidence>
<keyword evidence="4" id="KW-0119">Carbohydrate metabolism</keyword>
<dbReference type="PANTHER" id="PTHR31683">
    <property type="entry name" value="PECTATE LYASE 18-RELATED"/>
    <property type="match status" value="1"/>
</dbReference>
<evidence type="ECO:0000256" key="4">
    <source>
        <dbReference type="RuleBase" id="RU361173"/>
    </source>
</evidence>
<dbReference type="GO" id="GO:0005576">
    <property type="term" value="C:extracellular region"/>
    <property type="evidence" value="ECO:0007669"/>
    <property type="project" value="UniProtKB-SubCell"/>
</dbReference>
<dbReference type="Proteomes" id="UP000094444">
    <property type="component" value="Unassembled WGS sequence"/>
</dbReference>
<dbReference type="GO" id="GO:0030570">
    <property type="term" value="F:pectate lyase activity"/>
    <property type="evidence" value="ECO:0007669"/>
    <property type="project" value="InterPro"/>
</dbReference>
<keyword evidence="8" id="KW-1185">Reference proteome</keyword>
<proteinExistence type="inferred from homology"/>
<evidence type="ECO:0000313" key="7">
    <source>
        <dbReference type="EMBL" id="POS74983.1"/>
    </source>
</evidence>
<evidence type="ECO:0000313" key="8">
    <source>
        <dbReference type="Proteomes" id="UP000094444"/>
    </source>
</evidence>
<feature type="domain" description="Pectate lyase" evidence="6">
    <location>
        <begin position="59"/>
        <end position="273"/>
    </location>
</feature>
<keyword evidence="4" id="KW-0624">Polysaccharide degradation</keyword>
<dbReference type="AlphaFoldDB" id="A0A2P5HXK4"/>
<gene>
    <name evidence="7" type="ORF">DHEL01_v206623</name>
</gene>
<dbReference type="InterPro" id="IPR012334">
    <property type="entry name" value="Pectin_lyas_fold"/>
</dbReference>
<dbReference type="InterPro" id="IPR002022">
    <property type="entry name" value="Pec_lyase"/>
</dbReference>
<dbReference type="OrthoDB" id="1637350at2759"/>
<dbReference type="InParanoid" id="A0A2P5HXK4"/>
<comment type="caution">
    <text evidence="7">The sequence shown here is derived from an EMBL/GenBank/DDBJ whole genome shotgun (WGS) entry which is preliminary data.</text>
</comment>
<name>A0A2P5HXK4_DIAHE</name>
<keyword evidence="3 4" id="KW-0456">Lyase</keyword>
<feature type="chain" id="PRO_5015127331" evidence="5">
    <location>
        <begin position="18"/>
        <end position="350"/>
    </location>
</feature>
<dbReference type="InterPro" id="IPR045032">
    <property type="entry name" value="PEL"/>
</dbReference>
<protein>
    <submittedName>
        <fullName evidence="7">Pectate lyase</fullName>
    </submittedName>
</protein>
<keyword evidence="4" id="KW-0964">Secreted</keyword>
<dbReference type="Gene3D" id="2.160.20.10">
    <property type="entry name" value="Single-stranded right-handed beta-helix, Pectin lyase-like"/>
    <property type="match status" value="1"/>
</dbReference>
<organism evidence="7 8">
    <name type="scientific">Diaporthe helianthi</name>
    <dbReference type="NCBI Taxonomy" id="158607"/>
    <lineage>
        <taxon>Eukaryota</taxon>
        <taxon>Fungi</taxon>
        <taxon>Dikarya</taxon>
        <taxon>Ascomycota</taxon>
        <taxon>Pezizomycotina</taxon>
        <taxon>Sordariomycetes</taxon>
        <taxon>Sordariomycetidae</taxon>
        <taxon>Diaporthales</taxon>
        <taxon>Diaporthaceae</taxon>
        <taxon>Diaporthe</taxon>
    </lineage>
</organism>
<dbReference type="PANTHER" id="PTHR31683:SF18">
    <property type="entry name" value="PECTATE LYASE 21-RELATED"/>
    <property type="match status" value="1"/>
</dbReference>
<dbReference type="STRING" id="158607.A0A2P5HXK4"/>